<organism evidence="1 2">
    <name type="scientific">Trichocladium antarcticum</name>
    <dbReference type="NCBI Taxonomy" id="1450529"/>
    <lineage>
        <taxon>Eukaryota</taxon>
        <taxon>Fungi</taxon>
        <taxon>Dikarya</taxon>
        <taxon>Ascomycota</taxon>
        <taxon>Pezizomycotina</taxon>
        <taxon>Sordariomycetes</taxon>
        <taxon>Sordariomycetidae</taxon>
        <taxon>Sordariales</taxon>
        <taxon>Chaetomiaceae</taxon>
        <taxon>Trichocladium</taxon>
    </lineage>
</organism>
<sequence length="170" mass="18494">MPFSQLFLVPLSLFPKGRIGFGRTGILQVSCLSQLGSSDRDSIADGGWMREDAPSSLWVPARGRRVCWSNNMHHSLNVPRTCSFGVDMEVHVSRSVSAACRIEIGNVGVRVLSVPPRVLCLHMPGIASNTMRAAAQASPLKSFAATPRSSLESEREPVLAPWIVLLLDWG</sequence>
<dbReference type="Proteomes" id="UP001304895">
    <property type="component" value="Unassembled WGS sequence"/>
</dbReference>
<name>A0AAN6UH35_9PEZI</name>
<gene>
    <name evidence="1" type="ORF">BT67DRAFT_152411</name>
</gene>
<evidence type="ECO:0000313" key="2">
    <source>
        <dbReference type="Proteomes" id="UP001304895"/>
    </source>
</evidence>
<dbReference type="EMBL" id="MU853423">
    <property type="protein sequence ID" value="KAK4131551.1"/>
    <property type="molecule type" value="Genomic_DNA"/>
</dbReference>
<protein>
    <submittedName>
        <fullName evidence="1">Uncharacterized protein</fullName>
    </submittedName>
</protein>
<reference evidence="1" key="2">
    <citation type="submission" date="2023-05" db="EMBL/GenBank/DDBJ databases">
        <authorList>
            <consortium name="Lawrence Berkeley National Laboratory"/>
            <person name="Steindorff A."/>
            <person name="Hensen N."/>
            <person name="Bonometti L."/>
            <person name="Westerberg I."/>
            <person name="Brannstrom I.O."/>
            <person name="Guillou S."/>
            <person name="Cros-Aarteil S."/>
            <person name="Calhoun S."/>
            <person name="Haridas S."/>
            <person name="Kuo A."/>
            <person name="Mondo S."/>
            <person name="Pangilinan J."/>
            <person name="Riley R."/>
            <person name="Labutti K."/>
            <person name="Andreopoulos B."/>
            <person name="Lipzen A."/>
            <person name="Chen C."/>
            <person name="Yanf M."/>
            <person name="Daum C."/>
            <person name="Ng V."/>
            <person name="Clum A."/>
            <person name="Ohm R."/>
            <person name="Martin F."/>
            <person name="Silar P."/>
            <person name="Natvig D."/>
            <person name="Lalanne C."/>
            <person name="Gautier V."/>
            <person name="Ament-Velasquez S.L."/>
            <person name="Kruys A."/>
            <person name="Hutchinson M.I."/>
            <person name="Powell A.J."/>
            <person name="Barry K."/>
            <person name="Miller A.N."/>
            <person name="Grigoriev I.V."/>
            <person name="Debuchy R."/>
            <person name="Gladieux P."/>
            <person name="Thoren M.H."/>
            <person name="Johannesson H."/>
        </authorList>
    </citation>
    <scope>NUCLEOTIDE SEQUENCE</scope>
    <source>
        <strain evidence="1">CBS 123565</strain>
    </source>
</reference>
<proteinExistence type="predicted"/>
<accession>A0AAN6UH35</accession>
<keyword evidence="2" id="KW-1185">Reference proteome</keyword>
<evidence type="ECO:0000313" key="1">
    <source>
        <dbReference type="EMBL" id="KAK4131551.1"/>
    </source>
</evidence>
<comment type="caution">
    <text evidence="1">The sequence shown here is derived from an EMBL/GenBank/DDBJ whole genome shotgun (WGS) entry which is preliminary data.</text>
</comment>
<dbReference type="AlphaFoldDB" id="A0AAN6UH35"/>
<reference evidence="1" key="1">
    <citation type="journal article" date="2023" name="Mol. Phylogenet. Evol.">
        <title>Genome-scale phylogeny and comparative genomics of the fungal order Sordariales.</title>
        <authorList>
            <person name="Hensen N."/>
            <person name="Bonometti L."/>
            <person name="Westerberg I."/>
            <person name="Brannstrom I.O."/>
            <person name="Guillou S."/>
            <person name="Cros-Aarteil S."/>
            <person name="Calhoun S."/>
            <person name="Haridas S."/>
            <person name="Kuo A."/>
            <person name="Mondo S."/>
            <person name="Pangilinan J."/>
            <person name="Riley R."/>
            <person name="LaButti K."/>
            <person name="Andreopoulos B."/>
            <person name="Lipzen A."/>
            <person name="Chen C."/>
            <person name="Yan M."/>
            <person name="Daum C."/>
            <person name="Ng V."/>
            <person name="Clum A."/>
            <person name="Steindorff A."/>
            <person name="Ohm R.A."/>
            <person name="Martin F."/>
            <person name="Silar P."/>
            <person name="Natvig D.O."/>
            <person name="Lalanne C."/>
            <person name="Gautier V."/>
            <person name="Ament-Velasquez S.L."/>
            <person name="Kruys A."/>
            <person name="Hutchinson M.I."/>
            <person name="Powell A.J."/>
            <person name="Barry K."/>
            <person name="Miller A.N."/>
            <person name="Grigoriev I.V."/>
            <person name="Debuchy R."/>
            <person name="Gladieux P."/>
            <person name="Hiltunen Thoren M."/>
            <person name="Johannesson H."/>
        </authorList>
    </citation>
    <scope>NUCLEOTIDE SEQUENCE</scope>
    <source>
        <strain evidence="1">CBS 123565</strain>
    </source>
</reference>